<feature type="domain" description="Sushi" evidence="4">
    <location>
        <begin position="73"/>
        <end position="130"/>
    </location>
</feature>
<feature type="chain" id="PRO_5042040160" evidence="3">
    <location>
        <begin position="28"/>
        <end position="216"/>
    </location>
</feature>
<dbReference type="Gene3D" id="2.10.70.10">
    <property type="entry name" value="Complement Module, domain 1"/>
    <property type="match status" value="1"/>
</dbReference>
<dbReference type="Pfam" id="PF00084">
    <property type="entry name" value="Sushi"/>
    <property type="match status" value="1"/>
</dbReference>
<dbReference type="EMBL" id="JAHWGI010000960">
    <property type="protein sequence ID" value="KAK3918794.1"/>
    <property type="molecule type" value="Genomic_DNA"/>
</dbReference>
<dbReference type="SMART" id="SM00032">
    <property type="entry name" value="CCP"/>
    <property type="match status" value="1"/>
</dbReference>
<evidence type="ECO:0000259" key="4">
    <source>
        <dbReference type="PROSITE" id="PS50923"/>
    </source>
</evidence>
<accession>A0AAE1HCA2</accession>
<keyword evidence="6" id="KW-1185">Reference proteome</keyword>
<evidence type="ECO:0000256" key="1">
    <source>
        <dbReference type="ARBA" id="ARBA00023157"/>
    </source>
</evidence>
<protein>
    <submittedName>
        <fullName evidence="5">Locomotion-related protein Hikaru genki</fullName>
    </submittedName>
</protein>
<sequence length="216" mass="23523">MHGLDAQRHGSLLPVLLLLATVYSALAKCPQYELAVGKVRQVIGAPPSCYRLTATGPSSAVCVVRRGFAEHVTSCVRPRCPPSGVVARTRARQRGAVARYSCGPGFQLRGRNLLLCNGRQWSGQAPTCVSSWPGPEEPPRSCNLLARDAHDPQNHICGWTASGFSLPRPNATGQGPWLELYDRRRLYSPEYKSSWSAHPCLSATLRSRISNASLHP</sequence>
<comment type="caution">
    <text evidence="2">Lacks conserved residue(s) required for the propagation of feature annotation.</text>
</comment>
<name>A0AAE1HCA2_9NEOP</name>
<dbReference type="Proteomes" id="UP001219518">
    <property type="component" value="Unassembled WGS sequence"/>
</dbReference>
<organism evidence="5 6">
    <name type="scientific">Frankliniella fusca</name>
    <dbReference type="NCBI Taxonomy" id="407009"/>
    <lineage>
        <taxon>Eukaryota</taxon>
        <taxon>Metazoa</taxon>
        <taxon>Ecdysozoa</taxon>
        <taxon>Arthropoda</taxon>
        <taxon>Hexapoda</taxon>
        <taxon>Insecta</taxon>
        <taxon>Pterygota</taxon>
        <taxon>Neoptera</taxon>
        <taxon>Paraneoptera</taxon>
        <taxon>Thysanoptera</taxon>
        <taxon>Terebrantia</taxon>
        <taxon>Thripoidea</taxon>
        <taxon>Thripidae</taxon>
        <taxon>Frankliniella</taxon>
    </lineage>
</organism>
<feature type="signal peptide" evidence="3">
    <location>
        <begin position="1"/>
        <end position="27"/>
    </location>
</feature>
<evidence type="ECO:0000256" key="2">
    <source>
        <dbReference type="PROSITE-ProRule" id="PRU00302"/>
    </source>
</evidence>
<evidence type="ECO:0000313" key="6">
    <source>
        <dbReference type="Proteomes" id="UP001219518"/>
    </source>
</evidence>
<dbReference type="AlphaFoldDB" id="A0AAE1HCA2"/>
<gene>
    <name evidence="5" type="ORF">KUF71_008042</name>
</gene>
<evidence type="ECO:0000256" key="3">
    <source>
        <dbReference type="SAM" id="SignalP"/>
    </source>
</evidence>
<dbReference type="SUPFAM" id="SSF57535">
    <property type="entry name" value="Complement control module/SCR domain"/>
    <property type="match status" value="1"/>
</dbReference>
<proteinExistence type="predicted"/>
<reference evidence="5" key="2">
    <citation type="journal article" date="2023" name="BMC Genomics">
        <title>Pest status, molecular evolution, and epigenetic factors derived from the genome assembly of Frankliniella fusca, a thysanopteran phytovirus vector.</title>
        <authorList>
            <person name="Catto M.A."/>
            <person name="Labadie P.E."/>
            <person name="Jacobson A.L."/>
            <person name="Kennedy G.G."/>
            <person name="Srinivasan R."/>
            <person name="Hunt B.G."/>
        </authorList>
    </citation>
    <scope>NUCLEOTIDE SEQUENCE</scope>
    <source>
        <strain evidence="5">PL_HMW_Pooled</strain>
    </source>
</reference>
<dbReference type="InterPro" id="IPR000436">
    <property type="entry name" value="Sushi_SCR_CCP_dom"/>
</dbReference>
<dbReference type="CDD" id="cd00033">
    <property type="entry name" value="CCP"/>
    <property type="match status" value="1"/>
</dbReference>
<keyword evidence="2" id="KW-0768">Sushi</keyword>
<keyword evidence="1" id="KW-1015">Disulfide bond</keyword>
<feature type="non-terminal residue" evidence="5">
    <location>
        <position position="1"/>
    </location>
</feature>
<keyword evidence="3" id="KW-0732">Signal</keyword>
<dbReference type="PROSITE" id="PS50923">
    <property type="entry name" value="SUSHI"/>
    <property type="match status" value="1"/>
</dbReference>
<comment type="caution">
    <text evidence="5">The sequence shown here is derived from an EMBL/GenBank/DDBJ whole genome shotgun (WGS) entry which is preliminary data.</text>
</comment>
<dbReference type="InterPro" id="IPR035976">
    <property type="entry name" value="Sushi/SCR/CCP_sf"/>
</dbReference>
<evidence type="ECO:0000313" key="5">
    <source>
        <dbReference type="EMBL" id="KAK3918794.1"/>
    </source>
</evidence>
<reference evidence="5" key="1">
    <citation type="submission" date="2021-07" db="EMBL/GenBank/DDBJ databases">
        <authorList>
            <person name="Catto M.A."/>
            <person name="Jacobson A."/>
            <person name="Kennedy G."/>
            <person name="Labadie P."/>
            <person name="Hunt B.G."/>
            <person name="Srinivasan R."/>
        </authorList>
    </citation>
    <scope>NUCLEOTIDE SEQUENCE</scope>
    <source>
        <strain evidence="5">PL_HMW_Pooled</strain>
        <tissue evidence="5">Head</tissue>
    </source>
</reference>